<dbReference type="AlphaFoldDB" id="A0A0V1JP22"/>
<name>A0A0V1JP22_TRIPS</name>
<sequence>MLGRWLNWKPCSTSSSGSGFQPLKFRFGMFVVWLCEPTTIWTIGRTGKTVTVLWQMDEGYTRGSGFVRRSAAYRVQPRRVVALTGRLRRSKISIERILCAISYHTLAPLQL</sequence>
<dbReference type="Proteomes" id="UP000054826">
    <property type="component" value="Unassembled WGS sequence"/>
</dbReference>
<accession>A0A0V1JP22</accession>
<evidence type="ECO:0000313" key="2">
    <source>
        <dbReference type="Proteomes" id="UP000054826"/>
    </source>
</evidence>
<reference evidence="1 2" key="1">
    <citation type="submission" date="2015-01" db="EMBL/GenBank/DDBJ databases">
        <title>Evolution of Trichinella species and genotypes.</title>
        <authorList>
            <person name="Korhonen P.K."/>
            <person name="Edoardo P."/>
            <person name="Giuseppe L.R."/>
            <person name="Gasser R.B."/>
        </authorList>
    </citation>
    <scope>NUCLEOTIDE SEQUENCE [LARGE SCALE GENOMIC DNA]</scope>
    <source>
        <strain evidence="1">ISS176</strain>
    </source>
</reference>
<dbReference type="EMBL" id="JYDV01000075">
    <property type="protein sequence ID" value="KRZ36341.1"/>
    <property type="molecule type" value="Genomic_DNA"/>
</dbReference>
<comment type="caution">
    <text evidence="1">The sequence shown here is derived from an EMBL/GenBank/DDBJ whole genome shotgun (WGS) entry which is preliminary data.</text>
</comment>
<protein>
    <submittedName>
        <fullName evidence="1">Uncharacterized protein</fullName>
    </submittedName>
</protein>
<proteinExistence type="predicted"/>
<evidence type="ECO:0000313" key="1">
    <source>
        <dbReference type="EMBL" id="KRZ36341.1"/>
    </source>
</evidence>
<gene>
    <name evidence="1" type="ORF">T4C_3992</name>
</gene>
<organism evidence="1 2">
    <name type="scientific">Trichinella pseudospiralis</name>
    <name type="common">Parasitic roundworm</name>
    <dbReference type="NCBI Taxonomy" id="6337"/>
    <lineage>
        <taxon>Eukaryota</taxon>
        <taxon>Metazoa</taxon>
        <taxon>Ecdysozoa</taxon>
        <taxon>Nematoda</taxon>
        <taxon>Enoplea</taxon>
        <taxon>Dorylaimia</taxon>
        <taxon>Trichinellida</taxon>
        <taxon>Trichinellidae</taxon>
        <taxon>Trichinella</taxon>
    </lineage>
</organism>